<evidence type="ECO:0000259" key="4">
    <source>
        <dbReference type="SMART" id="SM00822"/>
    </source>
</evidence>
<name>A0ABU0J9Q4_9HYPH</name>
<proteinExistence type="inferred from homology"/>
<dbReference type="InterPro" id="IPR057326">
    <property type="entry name" value="KR_dom"/>
</dbReference>
<dbReference type="InterPro" id="IPR020904">
    <property type="entry name" value="Sc_DH/Rdtase_CS"/>
</dbReference>
<dbReference type="InterPro" id="IPR002347">
    <property type="entry name" value="SDR_fam"/>
</dbReference>
<dbReference type="SMART" id="SM00822">
    <property type="entry name" value="PKS_KR"/>
    <property type="match status" value="1"/>
</dbReference>
<comment type="similarity">
    <text evidence="1 3">Belongs to the short-chain dehydrogenases/reductases (SDR) family.</text>
</comment>
<evidence type="ECO:0000256" key="1">
    <source>
        <dbReference type="ARBA" id="ARBA00006484"/>
    </source>
</evidence>
<accession>A0ABU0J9Q4</accession>
<keyword evidence="6" id="KW-1185">Reference proteome</keyword>
<evidence type="ECO:0000256" key="3">
    <source>
        <dbReference type="RuleBase" id="RU000363"/>
    </source>
</evidence>
<feature type="domain" description="Ketoreductase" evidence="4">
    <location>
        <begin position="8"/>
        <end position="192"/>
    </location>
</feature>
<dbReference type="PRINTS" id="PR00080">
    <property type="entry name" value="SDRFAMILY"/>
</dbReference>
<dbReference type="Gene3D" id="3.40.50.720">
    <property type="entry name" value="NAD(P)-binding Rossmann-like Domain"/>
    <property type="match status" value="1"/>
</dbReference>
<comment type="caution">
    <text evidence="5">The sequence shown here is derived from an EMBL/GenBank/DDBJ whole genome shotgun (WGS) entry which is preliminary data.</text>
</comment>
<dbReference type="Pfam" id="PF00106">
    <property type="entry name" value="adh_short"/>
    <property type="match status" value="1"/>
</dbReference>
<dbReference type="InterPro" id="IPR036291">
    <property type="entry name" value="NAD(P)-bd_dom_sf"/>
</dbReference>
<sequence length="248" mass="25604">MDGLLADRVALVTGASSGIGAATALRLAAAGAHVVLAARRLDRLEALAAGIAGQGGSASALPLDVAHDADVAAAAGTLRDRHGRLDILVNAAGVMLLSPVAEADPAEWRRMVEINLIGLMQVTRAVLPLMPSGHGHVVNIASLAGRIANPGASGYAATKFGVVAFSESLRRELVGRRIRVTVVEPGVVVTELQEHVTHPAARATLLERMAAVESLEAEDVAAAVFYAVSQPPRVGVNEILLRPAGQER</sequence>
<dbReference type="Proteomes" id="UP001242480">
    <property type="component" value="Unassembled WGS sequence"/>
</dbReference>
<organism evidence="5 6">
    <name type="scientific">Labrys wisconsinensis</name>
    <dbReference type="NCBI Taxonomy" id="425677"/>
    <lineage>
        <taxon>Bacteria</taxon>
        <taxon>Pseudomonadati</taxon>
        <taxon>Pseudomonadota</taxon>
        <taxon>Alphaproteobacteria</taxon>
        <taxon>Hyphomicrobiales</taxon>
        <taxon>Xanthobacteraceae</taxon>
        <taxon>Labrys</taxon>
    </lineage>
</organism>
<dbReference type="EMBL" id="JAUSVX010000007">
    <property type="protein sequence ID" value="MDQ0471006.1"/>
    <property type="molecule type" value="Genomic_DNA"/>
</dbReference>
<dbReference type="PRINTS" id="PR00081">
    <property type="entry name" value="GDHRDH"/>
</dbReference>
<evidence type="ECO:0000313" key="5">
    <source>
        <dbReference type="EMBL" id="MDQ0471006.1"/>
    </source>
</evidence>
<dbReference type="PROSITE" id="PS00061">
    <property type="entry name" value="ADH_SHORT"/>
    <property type="match status" value="1"/>
</dbReference>
<gene>
    <name evidence="5" type="ORF">QO011_004025</name>
</gene>
<dbReference type="RefSeq" id="WP_307275458.1">
    <property type="nucleotide sequence ID" value="NZ_JAUSVX010000007.1"/>
</dbReference>
<keyword evidence="2" id="KW-0560">Oxidoreductase</keyword>
<dbReference type="PANTHER" id="PTHR43115">
    <property type="entry name" value="DEHYDROGENASE/REDUCTASE SDR FAMILY MEMBER 11"/>
    <property type="match status" value="1"/>
</dbReference>
<evidence type="ECO:0000256" key="2">
    <source>
        <dbReference type="ARBA" id="ARBA00023002"/>
    </source>
</evidence>
<dbReference type="SUPFAM" id="SSF51735">
    <property type="entry name" value="NAD(P)-binding Rossmann-fold domains"/>
    <property type="match status" value="1"/>
</dbReference>
<reference evidence="5 6" key="1">
    <citation type="submission" date="2023-07" db="EMBL/GenBank/DDBJ databases">
        <title>Genomic Encyclopedia of Type Strains, Phase IV (KMG-IV): sequencing the most valuable type-strain genomes for metagenomic binning, comparative biology and taxonomic classification.</title>
        <authorList>
            <person name="Goeker M."/>
        </authorList>
    </citation>
    <scope>NUCLEOTIDE SEQUENCE [LARGE SCALE GENOMIC DNA]</scope>
    <source>
        <strain evidence="5 6">DSM 19619</strain>
    </source>
</reference>
<dbReference type="PANTHER" id="PTHR43115:SF4">
    <property type="entry name" value="DEHYDROGENASE_REDUCTASE SDR FAMILY MEMBER 11"/>
    <property type="match status" value="1"/>
</dbReference>
<protein>
    <submittedName>
        <fullName evidence="5">NADP-dependent 3-hydroxy acid dehydrogenase YdfG</fullName>
    </submittedName>
</protein>
<evidence type="ECO:0000313" key="6">
    <source>
        <dbReference type="Proteomes" id="UP001242480"/>
    </source>
</evidence>